<dbReference type="PANTHER" id="PTHR34310">
    <property type="entry name" value="DUF427 DOMAIN PROTEIN (AFU_ORTHOLOGUE AFUA_3G02220)"/>
    <property type="match status" value="1"/>
</dbReference>
<dbReference type="Gene3D" id="2.170.150.40">
    <property type="entry name" value="Domain of unknown function (DUF427)"/>
    <property type="match status" value="2"/>
</dbReference>
<dbReference type="InterPro" id="IPR038694">
    <property type="entry name" value="DUF427_sf"/>
</dbReference>
<dbReference type="EMBL" id="CP024915">
    <property type="protein sequence ID" value="AUZ89398.1"/>
    <property type="molecule type" value="Genomic_DNA"/>
</dbReference>
<feature type="domain" description="DUF427" evidence="1">
    <location>
        <begin position="183"/>
        <end position="273"/>
    </location>
</feature>
<dbReference type="Proteomes" id="UP000239187">
    <property type="component" value="Chromosome"/>
</dbReference>
<dbReference type="PANTHER" id="PTHR34310:SF9">
    <property type="entry name" value="BLR5716 PROTEIN"/>
    <property type="match status" value="1"/>
</dbReference>
<dbReference type="Pfam" id="PF04248">
    <property type="entry name" value="NTP_transf_9"/>
    <property type="match status" value="1"/>
</dbReference>
<evidence type="ECO:0000313" key="2">
    <source>
        <dbReference type="EMBL" id="AUZ89398.1"/>
    </source>
</evidence>
<evidence type="ECO:0000313" key="3">
    <source>
        <dbReference type="Proteomes" id="UP000239187"/>
    </source>
</evidence>
<accession>A0A2L0UJM1</accession>
<organism evidence="2 3">
    <name type="scientific">Arthrobacter agilis</name>
    <dbReference type="NCBI Taxonomy" id="37921"/>
    <lineage>
        <taxon>Bacteria</taxon>
        <taxon>Bacillati</taxon>
        <taxon>Actinomycetota</taxon>
        <taxon>Actinomycetes</taxon>
        <taxon>Micrococcales</taxon>
        <taxon>Micrococcaceae</taxon>
        <taxon>Arthrobacter</taxon>
    </lineage>
</organism>
<dbReference type="AlphaFoldDB" id="A0A2L0UJM1"/>
<protein>
    <recommendedName>
        <fullName evidence="1">DUF427 domain-containing protein</fullName>
    </recommendedName>
</protein>
<evidence type="ECO:0000259" key="1">
    <source>
        <dbReference type="Pfam" id="PF04248"/>
    </source>
</evidence>
<reference evidence="2 3" key="1">
    <citation type="submission" date="2017-11" db="EMBL/GenBank/DDBJ databases">
        <title>Draft genome of Arthrobacter agilis strain UMCV2, a plant growth-promoting rhizobacterium and biocontrol capacity of phytopathogenic fungi.</title>
        <authorList>
            <person name="Martinez-Camara R."/>
            <person name="Santoyo G."/>
            <person name="Moreno-Hagelsieb G."/>
            <person name="Valencia-Cantero E."/>
        </authorList>
    </citation>
    <scope>NUCLEOTIDE SEQUENCE [LARGE SCALE GENOMIC DNA]</scope>
    <source>
        <strain evidence="2 3">UMCV2</strain>
    </source>
</reference>
<sequence>MSSPPVSPANHDTDATGVLMRDVMGQLLQKLRYEPTAKRVRATLGGQTVVDTTHAMLVWEPRRVVPGYAVPYQDIRAEISPRTPPPPENGPVGFMLPDLSTIPVFDPRIPFDVRTTGGEPVGIRVAGTEAVASGFRARDPGLDDYVILAFADFDSWFEEDDEIISHPHDPYGRIDIRGTSRHVQLMLDGHILADTTRARMLFETTLPARYYLPVEDVVAPLEPSSTRSMCSYKGYATWYSALVGDKRVDDIAWQYEHPLSDAAEVQDYVAFLDERLDLVIDGEQQERALTPSS</sequence>
<gene>
    <name evidence="2" type="ORF">CVO76_12135</name>
</gene>
<dbReference type="InterPro" id="IPR007361">
    <property type="entry name" value="DUF427"/>
</dbReference>
<proteinExistence type="predicted"/>
<name>A0A2L0UJM1_9MICC</name>